<dbReference type="RefSeq" id="WP_326758909.1">
    <property type="nucleotide sequence ID" value="NZ_CP109135.1"/>
</dbReference>
<evidence type="ECO:0008006" key="4">
    <source>
        <dbReference type="Google" id="ProtNLM"/>
    </source>
</evidence>
<protein>
    <recommendedName>
        <fullName evidence="4">Sigma-70 family RNA polymerase sigma factor</fullName>
    </recommendedName>
</protein>
<evidence type="ECO:0000313" key="3">
    <source>
        <dbReference type="Proteomes" id="UP001340816"/>
    </source>
</evidence>
<proteinExistence type="predicted"/>
<evidence type="ECO:0000256" key="1">
    <source>
        <dbReference type="SAM" id="MobiDB-lite"/>
    </source>
</evidence>
<accession>A0ABZ1H7Y0</accession>
<organism evidence="2 3">
    <name type="scientific">Streptomyces phaeochromogenes</name>
    <dbReference type="NCBI Taxonomy" id="1923"/>
    <lineage>
        <taxon>Bacteria</taxon>
        <taxon>Bacillati</taxon>
        <taxon>Actinomycetota</taxon>
        <taxon>Actinomycetes</taxon>
        <taxon>Kitasatosporales</taxon>
        <taxon>Streptomycetaceae</taxon>
        <taxon>Streptomyces</taxon>
        <taxon>Streptomyces phaeochromogenes group</taxon>
    </lineage>
</organism>
<gene>
    <name evidence="2" type="ORF">OHB35_13875</name>
</gene>
<name>A0ABZ1H7Y0_STRPH</name>
<evidence type="ECO:0000313" key="2">
    <source>
        <dbReference type="EMBL" id="WSD14244.1"/>
    </source>
</evidence>
<feature type="region of interest" description="Disordered" evidence="1">
    <location>
        <begin position="1"/>
        <end position="26"/>
    </location>
</feature>
<sequence>MKDDLDRTDPWEAPGRGRPEDLQRRSGDQEVVRLLAQDGFRGPRYDRFVEELARYGISVLRAWMHSGFIFRLAAERGFGLGPHERELRELASNSDLREELATMTVACALARFRQQALIEGGWTCEGGASITTYFMGACVYDFPNEFRRYRASEERHRQALKRQQEVYESPISPLSTDGEALGRLHVLGVLESISDPRARAVVALAFDGYTQDEIQQLLDAPSVRAIEGLLYRWRKTKRDAEDDEGDQRG</sequence>
<keyword evidence="3" id="KW-1185">Reference proteome</keyword>
<reference evidence="2 3" key="1">
    <citation type="submission" date="2022-10" db="EMBL/GenBank/DDBJ databases">
        <title>The complete genomes of actinobacterial strains from the NBC collection.</title>
        <authorList>
            <person name="Joergensen T.S."/>
            <person name="Alvarez Arevalo M."/>
            <person name="Sterndorff E.B."/>
            <person name="Faurdal D."/>
            <person name="Vuksanovic O."/>
            <person name="Mourched A.-S."/>
            <person name="Charusanti P."/>
            <person name="Shaw S."/>
            <person name="Blin K."/>
            <person name="Weber T."/>
        </authorList>
    </citation>
    <scope>NUCLEOTIDE SEQUENCE [LARGE SCALE GENOMIC DNA]</scope>
    <source>
        <strain evidence="2 3">NBC 01752</strain>
    </source>
</reference>
<dbReference type="Proteomes" id="UP001340816">
    <property type="component" value="Chromosome"/>
</dbReference>
<dbReference type="EMBL" id="CP109135">
    <property type="protein sequence ID" value="WSD14244.1"/>
    <property type="molecule type" value="Genomic_DNA"/>
</dbReference>